<keyword evidence="1" id="KW-0812">Transmembrane</keyword>
<dbReference type="Proteomes" id="UP000011086">
    <property type="component" value="Unassembled WGS sequence"/>
</dbReference>
<protein>
    <submittedName>
        <fullName evidence="2">Uncharacterized protein</fullName>
    </submittedName>
</protein>
<dbReference type="EMBL" id="JH793293">
    <property type="protein sequence ID" value="ELQ33535.1"/>
    <property type="molecule type" value="Genomic_DNA"/>
</dbReference>
<keyword evidence="1" id="KW-1133">Transmembrane helix</keyword>
<feature type="transmembrane region" description="Helical" evidence="1">
    <location>
        <begin position="12"/>
        <end position="28"/>
    </location>
</feature>
<evidence type="ECO:0000313" key="2">
    <source>
        <dbReference type="EMBL" id="ELQ33535.1"/>
    </source>
</evidence>
<name>A0AA97NNU4_PYRO3</name>
<gene>
    <name evidence="2" type="ORF">OOU_Y34scaffold00927g25</name>
</gene>
<evidence type="ECO:0000256" key="1">
    <source>
        <dbReference type="SAM" id="Phobius"/>
    </source>
</evidence>
<accession>A0AA97NNU4</accession>
<proteinExistence type="predicted"/>
<sequence length="48" mass="5675">MGIIEGPSHYYYSILFVFFVFYPPRLPCPRPRGNARKRQRGFAHFRAG</sequence>
<keyword evidence="1" id="KW-0472">Membrane</keyword>
<dbReference type="AlphaFoldDB" id="A0AA97NNU4"/>
<reference evidence="2" key="1">
    <citation type="journal article" date="2012" name="PLoS Genet.">
        <title>Comparative analysis of the genomes of two field isolates of the rice blast fungus Magnaporthe oryzae.</title>
        <authorList>
            <person name="Xue M."/>
            <person name="Yang J."/>
            <person name="Li Z."/>
            <person name="Hu S."/>
            <person name="Yao N."/>
            <person name="Dean R.A."/>
            <person name="Zhao W."/>
            <person name="Shen M."/>
            <person name="Zhang H."/>
            <person name="Li C."/>
            <person name="Liu L."/>
            <person name="Cao L."/>
            <person name="Xu X."/>
            <person name="Xing Y."/>
            <person name="Hsiang T."/>
            <person name="Zhang Z."/>
            <person name="Xu J.R."/>
            <person name="Peng Y.L."/>
        </authorList>
    </citation>
    <scope>NUCLEOTIDE SEQUENCE</scope>
    <source>
        <strain evidence="2">Y34</strain>
    </source>
</reference>
<organism evidence="2">
    <name type="scientific">Pyricularia oryzae (strain Y34)</name>
    <name type="common">Rice blast fungus</name>
    <name type="synonym">Magnaporthe oryzae</name>
    <dbReference type="NCBI Taxonomy" id="1143189"/>
    <lineage>
        <taxon>Eukaryota</taxon>
        <taxon>Fungi</taxon>
        <taxon>Dikarya</taxon>
        <taxon>Ascomycota</taxon>
        <taxon>Pezizomycotina</taxon>
        <taxon>Sordariomycetes</taxon>
        <taxon>Sordariomycetidae</taxon>
        <taxon>Magnaporthales</taxon>
        <taxon>Pyriculariaceae</taxon>
        <taxon>Pyricularia</taxon>
    </lineage>
</organism>